<evidence type="ECO:0000313" key="4">
    <source>
        <dbReference type="Proteomes" id="UP000663852"/>
    </source>
</evidence>
<dbReference type="AlphaFoldDB" id="A0A815ADW2"/>
<evidence type="ECO:0000313" key="2">
    <source>
        <dbReference type="EMBL" id="CAF1602095.1"/>
    </source>
</evidence>
<dbReference type="OrthoDB" id="10029812at2759"/>
<name>A0A815ADW2_ADIRI</name>
<sequence>MDTCQFTYINNADMIRTALGVEQSWEVLCERLNRTGLGLPNGTHYLTISYEGPELFAVDKSGETIDVYYHDLGIWYRYITARDIHFGTMPDTVPGQTLVRATSPD</sequence>
<evidence type="ECO:0000313" key="1">
    <source>
        <dbReference type="EMBL" id="CAF1255742.1"/>
    </source>
</evidence>
<protein>
    <submittedName>
        <fullName evidence="1">Uncharacterized protein</fullName>
    </submittedName>
</protein>
<gene>
    <name evidence="1" type="ORF">EDS130_LOCUS28233</name>
    <name evidence="2" type="ORF">XAT740_LOCUS47833</name>
</gene>
<dbReference type="Proteomes" id="UP000663828">
    <property type="component" value="Unassembled WGS sequence"/>
</dbReference>
<proteinExistence type="predicted"/>
<accession>A0A815ADW2</accession>
<dbReference type="EMBL" id="CAJNOR010006721">
    <property type="protein sequence ID" value="CAF1602095.1"/>
    <property type="molecule type" value="Genomic_DNA"/>
</dbReference>
<evidence type="ECO:0000313" key="3">
    <source>
        <dbReference type="Proteomes" id="UP000663828"/>
    </source>
</evidence>
<comment type="caution">
    <text evidence="1">The sequence shown here is derived from an EMBL/GenBank/DDBJ whole genome shotgun (WGS) entry which is preliminary data.</text>
</comment>
<dbReference type="Proteomes" id="UP000663852">
    <property type="component" value="Unassembled WGS sequence"/>
</dbReference>
<organism evidence="1 4">
    <name type="scientific">Adineta ricciae</name>
    <name type="common">Rotifer</name>
    <dbReference type="NCBI Taxonomy" id="249248"/>
    <lineage>
        <taxon>Eukaryota</taxon>
        <taxon>Metazoa</taxon>
        <taxon>Spiralia</taxon>
        <taxon>Gnathifera</taxon>
        <taxon>Rotifera</taxon>
        <taxon>Eurotatoria</taxon>
        <taxon>Bdelloidea</taxon>
        <taxon>Adinetida</taxon>
        <taxon>Adinetidae</taxon>
        <taxon>Adineta</taxon>
    </lineage>
</organism>
<keyword evidence="3" id="KW-1185">Reference proteome</keyword>
<reference evidence="1" key="1">
    <citation type="submission" date="2021-02" db="EMBL/GenBank/DDBJ databases">
        <authorList>
            <person name="Nowell W R."/>
        </authorList>
    </citation>
    <scope>NUCLEOTIDE SEQUENCE</scope>
</reference>
<dbReference type="EMBL" id="CAJNOJ010000183">
    <property type="protein sequence ID" value="CAF1255742.1"/>
    <property type="molecule type" value="Genomic_DNA"/>
</dbReference>